<feature type="transmembrane region" description="Helical" evidence="5">
    <location>
        <begin position="12"/>
        <end position="30"/>
    </location>
</feature>
<dbReference type="GO" id="GO:0016020">
    <property type="term" value="C:membrane"/>
    <property type="evidence" value="ECO:0007669"/>
    <property type="project" value="TreeGrafter"/>
</dbReference>
<comment type="caution">
    <text evidence="6">The sequence shown here is derived from an EMBL/GenBank/DDBJ whole genome shotgun (WGS) entry which is preliminary data.</text>
</comment>
<dbReference type="InterPro" id="IPR000407">
    <property type="entry name" value="GDA1_CD39_NTPase"/>
</dbReference>
<evidence type="ECO:0000313" key="7">
    <source>
        <dbReference type="Proteomes" id="UP001153076"/>
    </source>
</evidence>
<evidence type="ECO:0000256" key="5">
    <source>
        <dbReference type="SAM" id="Phobius"/>
    </source>
</evidence>
<protein>
    <recommendedName>
        <fullName evidence="8">Apyrase 7</fullName>
    </recommendedName>
</protein>
<dbReference type="Gene3D" id="3.30.420.40">
    <property type="match status" value="1"/>
</dbReference>
<keyword evidence="4" id="KW-0067">ATP-binding</keyword>
<dbReference type="GO" id="GO:0009134">
    <property type="term" value="P:nucleoside diphosphate catabolic process"/>
    <property type="evidence" value="ECO:0007669"/>
    <property type="project" value="TreeGrafter"/>
</dbReference>
<evidence type="ECO:0000256" key="3">
    <source>
        <dbReference type="PIRSR" id="PIRSR600407-1"/>
    </source>
</evidence>
<feature type="binding site" evidence="4">
    <location>
        <begin position="213"/>
        <end position="217"/>
    </location>
    <ligand>
        <name>ATP</name>
        <dbReference type="ChEBI" id="CHEBI:30616"/>
    </ligand>
</feature>
<evidence type="ECO:0000256" key="1">
    <source>
        <dbReference type="ARBA" id="ARBA00009283"/>
    </source>
</evidence>
<evidence type="ECO:0000313" key="6">
    <source>
        <dbReference type="EMBL" id="KAJ8449082.1"/>
    </source>
</evidence>
<keyword evidence="5" id="KW-1133">Transmembrane helix</keyword>
<dbReference type="PANTHER" id="PTHR11782:SF92">
    <property type="entry name" value="APYRASE 7"/>
    <property type="match status" value="1"/>
</dbReference>
<proteinExistence type="inferred from homology"/>
<dbReference type="GO" id="GO:0017110">
    <property type="term" value="F:nucleoside diphosphate phosphatase activity"/>
    <property type="evidence" value="ECO:0007669"/>
    <property type="project" value="TreeGrafter"/>
</dbReference>
<dbReference type="Gene3D" id="3.30.420.150">
    <property type="entry name" value="Exopolyphosphatase. Domain 2"/>
    <property type="match status" value="1"/>
</dbReference>
<accession>A0A9Q1QNT3</accession>
<evidence type="ECO:0008006" key="8">
    <source>
        <dbReference type="Google" id="ProtNLM"/>
    </source>
</evidence>
<dbReference type="AlphaFoldDB" id="A0A9Q1QNT3"/>
<gene>
    <name evidence="6" type="ORF">Cgig2_004137</name>
</gene>
<keyword evidence="4" id="KW-0547">Nucleotide-binding</keyword>
<keyword evidence="2" id="KW-0378">Hydrolase</keyword>
<evidence type="ECO:0000256" key="4">
    <source>
        <dbReference type="PIRSR" id="PIRSR600407-2"/>
    </source>
</evidence>
<keyword evidence="5" id="KW-0812">Transmembrane</keyword>
<keyword evidence="5" id="KW-0472">Membrane</keyword>
<organism evidence="6 7">
    <name type="scientific">Carnegiea gigantea</name>
    <dbReference type="NCBI Taxonomy" id="171969"/>
    <lineage>
        <taxon>Eukaryota</taxon>
        <taxon>Viridiplantae</taxon>
        <taxon>Streptophyta</taxon>
        <taxon>Embryophyta</taxon>
        <taxon>Tracheophyta</taxon>
        <taxon>Spermatophyta</taxon>
        <taxon>Magnoliopsida</taxon>
        <taxon>eudicotyledons</taxon>
        <taxon>Gunneridae</taxon>
        <taxon>Pentapetalae</taxon>
        <taxon>Caryophyllales</taxon>
        <taxon>Cactineae</taxon>
        <taxon>Cactaceae</taxon>
        <taxon>Cactoideae</taxon>
        <taxon>Echinocereeae</taxon>
        <taxon>Carnegiea</taxon>
    </lineage>
</organism>
<dbReference type="EMBL" id="JAKOGI010000025">
    <property type="protein sequence ID" value="KAJ8449082.1"/>
    <property type="molecule type" value="Genomic_DNA"/>
</dbReference>
<dbReference type="Proteomes" id="UP001153076">
    <property type="component" value="Unassembled WGS sequence"/>
</dbReference>
<dbReference type="Pfam" id="PF01150">
    <property type="entry name" value="GDA1_CD39"/>
    <property type="match status" value="1"/>
</dbReference>
<dbReference type="GO" id="GO:0005524">
    <property type="term" value="F:ATP binding"/>
    <property type="evidence" value="ECO:0007669"/>
    <property type="project" value="UniProtKB-KW"/>
</dbReference>
<comment type="similarity">
    <text evidence="1">Belongs to the GDA1/CD39 NTPase family.</text>
</comment>
<sequence length="548" mass="61375">MGFLQSHRIVKFCLVFLVIVLVLSGSYYGYSKMREEKPYFTVVVDCGSTGTRVNVYEWRLTGGGNGDLPNLLHSYPDDSRKSPMWNNGCHYHCMQTEPGLDEFVGNSSGVRASLEPLIHWAEGLVAQNRHMDTPVLVLATAGLRRLPKEDAKRVLEDVENVIKEHSFMWTRGWIRLLSGREEAQYGWIALNYKMGRLISPSRLPTLGLLDLGGSSLQIVMEAGDTRKDGHLLISKIGHIEHQLIAYSLPSFGLNNAFDRTVSMLTQVNSIGNEGRSEVRHPCLSSRFVGNYSCSSCSKPYSLLRLVGDPNWGKCKIVAKAAAMNRSFGYWSEPRLDSSCRRDSPTDGQYSSQRRLLTDPSLLRVVLTIGARFTGKNVLNIHINTDPGVQYHALSGFFAVYNMLNLTAKANLTKIWEKAQDLCSHTWDDLENSSGSRYCFKVLYLAFLLEDGLCLGEADIIFGPGDISWTLGASLVGGELLWRRNCGTSIAITAPQYIEVISSPIVLFIVLLVLFFVVYHCQIKLPKPRKRSFVGQPLPSYNYPEHHPR</sequence>
<reference evidence="6" key="1">
    <citation type="submission" date="2022-04" db="EMBL/GenBank/DDBJ databases">
        <title>Carnegiea gigantea Genome sequencing and assembly v2.</title>
        <authorList>
            <person name="Copetti D."/>
            <person name="Sanderson M.J."/>
            <person name="Burquez A."/>
            <person name="Wojciechowski M.F."/>
        </authorList>
    </citation>
    <scope>NUCLEOTIDE SEQUENCE</scope>
    <source>
        <strain evidence="6">SGP5-SGP5p</strain>
        <tissue evidence="6">Aerial part</tissue>
    </source>
</reference>
<name>A0A9Q1QNT3_9CARY</name>
<evidence type="ECO:0000256" key="2">
    <source>
        <dbReference type="ARBA" id="ARBA00022801"/>
    </source>
</evidence>
<dbReference type="PANTHER" id="PTHR11782">
    <property type="entry name" value="ADENOSINE/GUANOSINE DIPHOSPHATASE"/>
    <property type="match status" value="1"/>
</dbReference>
<feature type="transmembrane region" description="Helical" evidence="5">
    <location>
        <begin position="500"/>
        <end position="520"/>
    </location>
</feature>
<feature type="active site" description="Proton acceptor" evidence="3">
    <location>
        <position position="182"/>
    </location>
</feature>
<dbReference type="OrthoDB" id="6372431at2759"/>
<keyword evidence="7" id="KW-1185">Reference proteome</keyword>